<organism evidence="4 5">
    <name type="scientific">Ferruginivarius sediminum</name>
    <dbReference type="NCBI Taxonomy" id="2661937"/>
    <lineage>
        <taxon>Bacteria</taxon>
        <taxon>Pseudomonadati</taxon>
        <taxon>Pseudomonadota</taxon>
        <taxon>Alphaproteobacteria</taxon>
        <taxon>Rhodospirillales</taxon>
        <taxon>Rhodospirillaceae</taxon>
        <taxon>Ferruginivarius</taxon>
    </lineage>
</organism>
<keyword evidence="5" id="KW-1185">Reference proteome</keyword>
<comment type="caution">
    <text evidence="4">The sequence shown here is derived from an EMBL/GenBank/DDBJ whole genome shotgun (WGS) entry which is preliminary data.</text>
</comment>
<evidence type="ECO:0000256" key="3">
    <source>
        <dbReference type="ARBA" id="ARBA00022691"/>
    </source>
</evidence>
<reference evidence="4 5" key="1">
    <citation type="submission" date="2018-07" db="EMBL/GenBank/DDBJ databases">
        <title>Venubactetium sediminum gen. nov., sp. nov., isolated from a marine solar saltern.</title>
        <authorList>
            <person name="Wang S."/>
        </authorList>
    </citation>
    <scope>NUCLEOTIDE SEQUENCE [LARGE SCALE GENOMIC DNA]</scope>
    <source>
        <strain evidence="4 5">WD2A32</strain>
    </source>
</reference>
<keyword evidence="1" id="KW-0489">Methyltransferase</keyword>
<dbReference type="InterPro" id="IPR029063">
    <property type="entry name" value="SAM-dependent_MTases_sf"/>
</dbReference>
<dbReference type="EMBL" id="QPMH01000008">
    <property type="protein sequence ID" value="RDD61884.1"/>
    <property type="molecule type" value="Genomic_DNA"/>
</dbReference>
<name>A0A369TBJ1_9PROT</name>
<protein>
    <recommendedName>
        <fullName evidence="6">Methyltransferase domain-containing protein</fullName>
    </recommendedName>
</protein>
<dbReference type="SUPFAM" id="SSF53335">
    <property type="entry name" value="S-adenosyl-L-methionine-dependent methyltransferases"/>
    <property type="match status" value="1"/>
</dbReference>
<dbReference type="Proteomes" id="UP000253941">
    <property type="component" value="Unassembled WGS sequence"/>
</dbReference>
<evidence type="ECO:0000313" key="5">
    <source>
        <dbReference type="Proteomes" id="UP000253941"/>
    </source>
</evidence>
<dbReference type="InterPro" id="IPR002935">
    <property type="entry name" value="SAM_O-MeTrfase"/>
</dbReference>
<dbReference type="Gene3D" id="3.40.50.150">
    <property type="entry name" value="Vaccinia Virus protein VP39"/>
    <property type="match status" value="1"/>
</dbReference>
<dbReference type="AlphaFoldDB" id="A0A369TBJ1"/>
<gene>
    <name evidence="4" type="ORF">DRB17_10355</name>
</gene>
<evidence type="ECO:0000313" key="4">
    <source>
        <dbReference type="EMBL" id="RDD61884.1"/>
    </source>
</evidence>
<accession>A0A369TBJ1</accession>
<keyword evidence="2" id="KW-0808">Transferase</keyword>
<evidence type="ECO:0000256" key="1">
    <source>
        <dbReference type="ARBA" id="ARBA00022603"/>
    </source>
</evidence>
<dbReference type="GO" id="GO:0008171">
    <property type="term" value="F:O-methyltransferase activity"/>
    <property type="evidence" value="ECO:0007669"/>
    <property type="project" value="InterPro"/>
</dbReference>
<dbReference type="GO" id="GO:0032259">
    <property type="term" value="P:methylation"/>
    <property type="evidence" value="ECO:0007669"/>
    <property type="project" value="UniProtKB-KW"/>
</dbReference>
<dbReference type="CDD" id="cd02440">
    <property type="entry name" value="AdoMet_MTases"/>
    <property type="match status" value="1"/>
</dbReference>
<sequence>MRMSELERIREIAAEAGTDSQPGALREVLKIAAMRRKREIDCEIHERFAGVVQHGPFAGLRLPYQVVWGCGDFSSEILGVYEEELHGKVEAVVARGYATVIDVGCAEGYYAVGLARRMPEARVIAFDVNPEARRVCGWTARENGVEDRLDIRGACDRAALTDAIREGRERGEVFLLVDCEGAEKDLLDPDAMPELKDCDLIIECHDLLDRAISPTLRQRFAPSHEVATVIEGPRDPNRFDFLQAYSSLDRAIALCEFRGEMMQWLVCRRRHA</sequence>
<keyword evidence="3" id="KW-0949">S-adenosyl-L-methionine</keyword>
<evidence type="ECO:0008006" key="6">
    <source>
        <dbReference type="Google" id="ProtNLM"/>
    </source>
</evidence>
<proteinExistence type="predicted"/>
<evidence type="ECO:0000256" key="2">
    <source>
        <dbReference type="ARBA" id="ARBA00022679"/>
    </source>
</evidence>
<dbReference type="Pfam" id="PF01596">
    <property type="entry name" value="Methyltransf_3"/>
    <property type="match status" value="1"/>
</dbReference>